<organism evidence="4 5">
    <name type="scientific">Geranomyces variabilis</name>
    <dbReference type="NCBI Taxonomy" id="109894"/>
    <lineage>
        <taxon>Eukaryota</taxon>
        <taxon>Fungi</taxon>
        <taxon>Fungi incertae sedis</taxon>
        <taxon>Chytridiomycota</taxon>
        <taxon>Chytridiomycota incertae sedis</taxon>
        <taxon>Chytridiomycetes</taxon>
        <taxon>Spizellomycetales</taxon>
        <taxon>Powellomycetaceae</taxon>
        <taxon>Geranomyces</taxon>
    </lineage>
</organism>
<comment type="similarity">
    <text evidence="1">Belongs to the thioesterase PaaI family.</text>
</comment>
<feature type="domain" description="Thioesterase" evidence="3">
    <location>
        <begin position="63"/>
        <end position="129"/>
    </location>
</feature>
<dbReference type="SUPFAM" id="SSF54637">
    <property type="entry name" value="Thioesterase/thiol ester dehydrase-isomerase"/>
    <property type="match status" value="1"/>
</dbReference>
<dbReference type="CDD" id="cd03443">
    <property type="entry name" value="PaaI_thioesterase"/>
    <property type="match status" value="1"/>
</dbReference>
<dbReference type="Proteomes" id="UP001212152">
    <property type="component" value="Unassembled WGS sequence"/>
</dbReference>
<dbReference type="InterPro" id="IPR029069">
    <property type="entry name" value="HotDog_dom_sf"/>
</dbReference>
<dbReference type="Pfam" id="PF03061">
    <property type="entry name" value="4HBT"/>
    <property type="match status" value="1"/>
</dbReference>
<keyword evidence="2" id="KW-0378">Hydrolase</keyword>
<sequence length="151" mass="15402">MTLVGNTKAQADSASPLVALLEVLAAPTAGYGHTVLAALNLVATTPRSATFSLPLDDSHLNPFGALHGACAALLVDATTTLALVAAGCPPGSSVDLTTQYYSAAREGDVLTVVATVEKRGSSLAYTRCVGSVDGKEVFSGTHVKFVREAKL</sequence>
<dbReference type="GO" id="GO:0047617">
    <property type="term" value="F:fatty acyl-CoA hydrolase activity"/>
    <property type="evidence" value="ECO:0007669"/>
    <property type="project" value="InterPro"/>
</dbReference>
<dbReference type="PANTHER" id="PTHR21660:SF1">
    <property type="entry name" value="ACYL-COENZYME A THIOESTERASE 13"/>
    <property type="match status" value="1"/>
</dbReference>
<evidence type="ECO:0000259" key="3">
    <source>
        <dbReference type="Pfam" id="PF03061"/>
    </source>
</evidence>
<dbReference type="InterPro" id="IPR039298">
    <property type="entry name" value="ACOT13"/>
</dbReference>
<keyword evidence="5" id="KW-1185">Reference proteome</keyword>
<evidence type="ECO:0000256" key="1">
    <source>
        <dbReference type="ARBA" id="ARBA00008324"/>
    </source>
</evidence>
<dbReference type="PANTHER" id="PTHR21660">
    <property type="entry name" value="THIOESTERASE SUPERFAMILY MEMBER-RELATED"/>
    <property type="match status" value="1"/>
</dbReference>
<protein>
    <submittedName>
        <fullName evidence="4">Acyl-coenzyme A thioesterase 13</fullName>
    </submittedName>
</protein>
<evidence type="ECO:0000313" key="4">
    <source>
        <dbReference type="EMBL" id="KAJ3179565.1"/>
    </source>
</evidence>
<evidence type="ECO:0000313" key="5">
    <source>
        <dbReference type="Proteomes" id="UP001212152"/>
    </source>
</evidence>
<accession>A0AAD5XN27</accession>
<comment type="caution">
    <text evidence="4">The sequence shown here is derived from an EMBL/GenBank/DDBJ whole genome shotgun (WGS) entry which is preliminary data.</text>
</comment>
<name>A0AAD5XN27_9FUNG</name>
<dbReference type="InterPro" id="IPR006683">
    <property type="entry name" value="Thioestr_dom"/>
</dbReference>
<gene>
    <name evidence="4" type="primary">ACOT13</name>
    <name evidence="4" type="ORF">HDU87_002771</name>
</gene>
<dbReference type="AlphaFoldDB" id="A0AAD5XN27"/>
<proteinExistence type="inferred from homology"/>
<reference evidence="4" key="1">
    <citation type="submission" date="2020-05" db="EMBL/GenBank/DDBJ databases">
        <title>Phylogenomic resolution of chytrid fungi.</title>
        <authorList>
            <person name="Stajich J.E."/>
            <person name="Amses K."/>
            <person name="Simmons R."/>
            <person name="Seto K."/>
            <person name="Myers J."/>
            <person name="Bonds A."/>
            <person name="Quandt C.A."/>
            <person name="Barry K."/>
            <person name="Liu P."/>
            <person name="Grigoriev I."/>
            <person name="Longcore J.E."/>
            <person name="James T.Y."/>
        </authorList>
    </citation>
    <scope>NUCLEOTIDE SEQUENCE</scope>
    <source>
        <strain evidence="4">JEL0379</strain>
    </source>
</reference>
<dbReference type="EMBL" id="JADGJQ010000020">
    <property type="protein sequence ID" value="KAJ3179565.1"/>
    <property type="molecule type" value="Genomic_DNA"/>
</dbReference>
<evidence type="ECO:0000256" key="2">
    <source>
        <dbReference type="ARBA" id="ARBA00022801"/>
    </source>
</evidence>
<dbReference type="Gene3D" id="3.10.129.10">
    <property type="entry name" value="Hotdog Thioesterase"/>
    <property type="match status" value="1"/>
</dbReference>